<feature type="transmembrane region" description="Helical" evidence="6">
    <location>
        <begin position="233"/>
        <end position="254"/>
    </location>
</feature>
<evidence type="ECO:0000313" key="8">
    <source>
        <dbReference type="EMBL" id="KAF0310384.1"/>
    </source>
</evidence>
<dbReference type="GO" id="GO:0022857">
    <property type="term" value="F:transmembrane transporter activity"/>
    <property type="evidence" value="ECO:0007669"/>
    <property type="project" value="InterPro"/>
</dbReference>
<evidence type="ECO:0000256" key="5">
    <source>
        <dbReference type="ARBA" id="ARBA00023136"/>
    </source>
</evidence>
<dbReference type="Pfam" id="PF07690">
    <property type="entry name" value="MFS_1"/>
    <property type="match status" value="2"/>
</dbReference>
<feature type="transmembrane region" description="Helical" evidence="6">
    <location>
        <begin position="175"/>
        <end position="195"/>
    </location>
</feature>
<dbReference type="InterPro" id="IPR001958">
    <property type="entry name" value="Tet-R_TetA/multi-R_MdtG-like"/>
</dbReference>
<dbReference type="PROSITE" id="PS50850">
    <property type="entry name" value="MFS"/>
    <property type="match status" value="1"/>
</dbReference>
<feature type="transmembrane region" description="Helical" evidence="6">
    <location>
        <begin position="381"/>
        <end position="399"/>
    </location>
</feature>
<dbReference type="InterPro" id="IPR020846">
    <property type="entry name" value="MFS_dom"/>
</dbReference>
<comment type="caution">
    <text evidence="8">The sequence shown here is derived from an EMBL/GenBank/DDBJ whole genome shotgun (WGS) entry which is preliminary data.</text>
</comment>
<evidence type="ECO:0000256" key="3">
    <source>
        <dbReference type="ARBA" id="ARBA00022692"/>
    </source>
</evidence>
<keyword evidence="9" id="KW-1185">Reference proteome</keyword>
<evidence type="ECO:0000256" key="6">
    <source>
        <dbReference type="SAM" id="Phobius"/>
    </source>
</evidence>
<evidence type="ECO:0000256" key="1">
    <source>
        <dbReference type="ARBA" id="ARBA00004141"/>
    </source>
</evidence>
<dbReference type="SUPFAM" id="SSF103473">
    <property type="entry name" value="MFS general substrate transporter"/>
    <property type="match status" value="1"/>
</dbReference>
<dbReference type="GO" id="GO:0016020">
    <property type="term" value="C:membrane"/>
    <property type="evidence" value="ECO:0007669"/>
    <property type="project" value="UniProtKB-SubCell"/>
</dbReference>
<keyword evidence="5 6" id="KW-0472">Membrane</keyword>
<name>A0A6A4X2Y2_AMPAM</name>
<feature type="transmembrane region" description="Helical" evidence="6">
    <location>
        <begin position="260"/>
        <end position="278"/>
    </location>
</feature>
<proteinExistence type="predicted"/>
<feature type="transmembrane region" description="Helical" evidence="6">
    <location>
        <begin position="21"/>
        <end position="44"/>
    </location>
</feature>
<keyword evidence="3 6" id="KW-0812">Transmembrane</keyword>
<dbReference type="EMBL" id="VIIS01000314">
    <property type="protein sequence ID" value="KAF0310384.1"/>
    <property type="molecule type" value="Genomic_DNA"/>
</dbReference>
<dbReference type="InterPro" id="IPR036259">
    <property type="entry name" value="MFS_trans_sf"/>
</dbReference>
<sequence length="411" mass="43303">MADSSKTKEKKGDIPMPPMSCIVCIYTLGFMDLFAISLILPLLLSHGEQLGASPMMNGLVGSVYGGLQLISSPICGSFSDQYGRARVLIISLLACTVSYLTLAFSETILLLVISRVLAGSFKHTQTMCRMLLVDLEPPSERQRVIGWFNAISSMGFIVGPPIGGHLAGMDGGFRLVTLICAGLFATMFVLSCLLVRDGPRAQHHAAAAAVGESLTSFTDVDWLRIGDLMVVRFFYAFSVLLFRANMPSTAARLFGMTPVQFGYLMSMQGVVSAGAGFLTGPIERFCGDRLTELALTSAVFTAALTAASLAPSITWLAVALIPLCACTSSLRACGTALTLDRTPAAHHGLVMGAGQNIASVARLAAPLAAGTAQQLVSDRGPGLVAAACATIALGVAVYIRQAARSKREKQE</sequence>
<dbReference type="OrthoDB" id="440553at2759"/>
<feature type="transmembrane region" description="Helical" evidence="6">
    <location>
        <begin position="87"/>
        <end position="113"/>
    </location>
</feature>
<dbReference type="PANTHER" id="PTHR23504:SF14">
    <property type="entry name" value="MAJOR FACILITATOR SUPERFAMILY DOMAIN-CONTAINING PROTEIN 9"/>
    <property type="match status" value="1"/>
</dbReference>
<evidence type="ECO:0000259" key="7">
    <source>
        <dbReference type="PROSITE" id="PS50850"/>
    </source>
</evidence>
<evidence type="ECO:0000256" key="4">
    <source>
        <dbReference type="ARBA" id="ARBA00022989"/>
    </source>
</evidence>
<evidence type="ECO:0000313" key="9">
    <source>
        <dbReference type="Proteomes" id="UP000440578"/>
    </source>
</evidence>
<keyword evidence="2" id="KW-0813">Transport</keyword>
<dbReference type="Gene3D" id="1.20.1250.20">
    <property type="entry name" value="MFS general substrate transporter like domains"/>
    <property type="match status" value="1"/>
</dbReference>
<comment type="subcellular location">
    <subcellularLocation>
        <location evidence="1">Membrane</location>
        <topology evidence="1">Multi-pass membrane protein</topology>
    </subcellularLocation>
</comment>
<dbReference type="PRINTS" id="PR01035">
    <property type="entry name" value="TCRTETA"/>
</dbReference>
<dbReference type="InterPro" id="IPR011701">
    <property type="entry name" value="MFS"/>
</dbReference>
<organism evidence="8 9">
    <name type="scientific">Amphibalanus amphitrite</name>
    <name type="common">Striped barnacle</name>
    <name type="synonym">Balanus amphitrite</name>
    <dbReference type="NCBI Taxonomy" id="1232801"/>
    <lineage>
        <taxon>Eukaryota</taxon>
        <taxon>Metazoa</taxon>
        <taxon>Ecdysozoa</taxon>
        <taxon>Arthropoda</taxon>
        <taxon>Crustacea</taxon>
        <taxon>Multicrustacea</taxon>
        <taxon>Cirripedia</taxon>
        <taxon>Thoracica</taxon>
        <taxon>Thoracicalcarea</taxon>
        <taxon>Balanomorpha</taxon>
        <taxon>Balanoidea</taxon>
        <taxon>Balanidae</taxon>
        <taxon>Amphibalaninae</taxon>
        <taxon>Amphibalanus</taxon>
    </lineage>
</organism>
<evidence type="ECO:0000256" key="2">
    <source>
        <dbReference type="ARBA" id="ARBA00022448"/>
    </source>
</evidence>
<dbReference type="Proteomes" id="UP000440578">
    <property type="component" value="Unassembled WGS sequence"/>
</dbReference>
<feature type="domain" description="Major facilitator superfamily (MFS) profile" evidence="7">
    <location>
        <begin position="21"/>
        <end position="404"/>
    </location>
</feature>
<accession>A0A6A4X2Y2</accession>
<dbReference type="PANTHER" id="PTHR23504">
    <property type="entry name" value="MAJOR FACILITATOR SUPERFAMILY DOMAIN-CONTAINING PROTEIN 10"/>
    <property type="match status" value="1"/>
</dbReference>
<gene>
    <name evidence="8" type="primary">MFSD9_1</name>
    <name evidence="8" type="ORF">FJT64_002012</name>
</gene>
<reference evidence="8 9" key="1">
    <citation type="submission" date="2019-07" db="EMBL/GenBank/DDBJ databases">
        <title>Draft genome assembly of a fouling barnacle, Amphibalanus amphitrite (Darwin, 1854): The first reference genome for Thecostraca.</title>
        <authorList>
            <person name="Kim W."/>
        </authorList>
    </citation>
    <scope>NUCLEOTIDE SEQUENCE [LARGE SCALE GENOMIC DNA]</scope>
    <source>
        <strain evidence="8">SNU_AA5</strain>
        <tissue evidence="8">Soma without cirri and trophi</tissue>
    </source>
</reference>
<protein>
    <submittedName>
        <fullName evidence="8">Major facilitator superfamily domain-containing protein 9</fullName>
    </submittedName>
</protein>
<dbReference type="AlphaFoldDB" id="A0A6A4X2Y2"/>
<keyword evidence="4 6" id="KW-1133">Transmembrane helix</keyword>